<sequence>MTLFVQAFHGRGPLPAAADAGLRVMAKATSGTWTIMFRPTALPKELVAKAGPNKGMIQVGVLGKCYRP</sequence>
<protein>
    <submittedName>
        <fullName evidence="1">Uncharacterized protein</fullName>
    </submittedName>
</protein>
<evidence type="ECO:0000313" key="2">
    <source>
        <dbReference type="Proteomes" id="UP000182100"/>
    </source>
</evidence>
<name>A0A1G7BCF7_9ACTN</name>
<organism evidence="1 2">
    <name type="scientific">Streptomyces prasinopilosus</name>
    <dbReference type="NCBI Taxonomy" id="67344"/>
    <lineage>
        <taxon>Bacteria</taxon>
        <taxon>Bacillati</taxon>
        <taxon>Actinomycetota</taxon>
        <taxon>Actinomycetes</taxon>
        <taxon>Kitasatosporales</taxon>
        <taxon>Streptomycetaceae</taxon>
        <taxon>Streptomyces</taxon>
    </lineage>
</organism>
<keyword evidence="2" id="KW-1185">Reference proteome</keyword>
<dbReference type="Proteomes" id="UP000182100">
    <property type="component" value="Unassembled WGS sequence"/>
</dbReference>
<proteinExistence type="predicted"/>
<dbReference type="AlphaFoldDB" id="A0A1G7BCF7"/>
<accession>A0A1G7BCF7</accession>
<gene>
    <name evidence="1" type="ORF">SAMN05216505_12251</name>
</gene>
<dbReference type="EMBL" id="FMZK01000022">
    <property type="protein sequence ID" value="SDE24784.1"/>
    <property type="molecule type" value="Genomic_DNA"/>
</dbReference>
<reference evidence="2" key="1">
    <citation type="submission" date="2016-10" db="EMBL/GenBank/DDBJ databases">
        <authorList>
            <person name="Varghese N."/>
            <person name="Submissions S."/>
        </authorList>
    </citation>
    <scope>NUCLEOTIDE SEQUENCE [LARGE SCALE GENOMIC DNA]</scope>
    <source>
        <strain evidence="2">CGMCC 4.3504</strain>
    </source>
</reference>
<evidence type="ECO:0000313" key="1">
    <source>
        <dbReference type="EMBL" id="SDE24784.1"/>
    </source>
</evidence>